<comment type="caution">
    <text evidence="1">The sequence shown here is derived from an EMBL/GenBank/DDBJ whole genome shotgun (WGS) entry which is preliminary data.</text>
</comment>
<dbReference type="Gene3D" id="1.10.10.10">
    <property type="entry name" value="Winged helix-like DNA-binding domain superfamily/Winged helix DNA-binding domain"/>
    <property type="match status" value="1"/>
</dbReference>
<organism evidence="1 2">
    <name type="scientific">Candidatus Woesebacteria bacterium GW2011_GWC1_43_10b</name>
    <dbReference type="NCBI Taxonomy" id="1618585"/>
    <lineage>
        <taxon>Bacteria</taxon>
        <taxon>Candidatus Woeseibacteriota</taxon>
    </lineage>
</organism>
<gene>
    <name evidence="1" type="ORF">UV56_C0004G0003</name>
</gene>
<accession>A0A0G1ED31</accession>
<dbReference type="EMBL" id="LCEY01000004">
    <property type="protein sequence ID" value="KKS80926.1"/>
    <property type="molecule type" value="Genomic_DNA"/>
</dbReference>
<dbReference type="AlphaFoldDB" id="A0A0G1ED31"/>
<sequence length="194" mass="22302">MANLEDIITSKVRIKILELFFADPKEMYHVRGVVREIKEEINAVRRELTRLEKAGILKKESRGNRIYYWLKKDYLMFGDLVSMVSKVTGLGAEIVANKAKIGKPSFVMFSGMFARHEERKKEDEVDILVVGTITLPELATLIRAEESKRGKEINYTVMSREEFDFRKRRRDPFLLGILSGSRVMVVGDEGDLVS</sequence>
<dbReference type="InterPro" id="IPR036388">
    <property type="entry name" value="WH-like_DNA-bd_sf"/>
</dbReference>
<dbReference type="InterPro" id="IPR036390">
    <property type="entry name" value="WH_DNA-bd_sf"/>
</dbReference>
<proteinExistence type="predicted"/>
<evidence type="ECO:0000313" key="1">
    <source>
        <dbReference type="EMBL" id="KKS80926.1"/>
    </source>
</evidence>
<reference evidence="1 2" key="1">
    <citation type="journal article" date="2015" name="Nature">
        <title>rRNA introns, odd ribosomes, and small enigmatic genomes across a large radiation of phyla.</title>
        <authorList>
            <person name="Brown C.T."/>
            <person name="Hug L.A."/>
            <person name="Thomas B.C."/>
            <person name="Sharon I."/>
            <person name="Castelle C.J."/>
            <person name="Singh A."/>
            <person name="Wilkins M.J."/>
            <person name="Williams K.H."/>
            <person name="Banfield J.F."/>
        </authorList>
    </citation>
    <scope>NUCLEOTIDE SEQUENCE [LARGE SCALE GENOMIC DNA]</scope>
</reference>
<dbReference type="SUPFAM" id="SSF46785">
    <property type="entry name" value="Winged helix' DNA-binding domain"/>
    <property type="match status" value="1"/>
</dbReference>
<dbReference type="Proteomes" id="UP000034611">
    <property type="component" value="Unassembled WGS sequence"/>
</dbReference>
<protein>
    <submittedName>
        <fullName evidence="1">Transcriptional regulator</fullName>
    </submittedName>
</protein>
<name>A0A0G1ED31_9BACT</name>
<evidence type="ECO:0000313" key="2">
    <source>
        <dbReference type="Proteomes" id="UP000034611"/>
    </source>
</evidence>